<dbReference type="OrthoDB" id="7690374at2"/>
<evidence type="ECO:0000313" key="1">
    <source>
        <dbReference type="EMBL" id="SES09172.1"/>
    </source>
</evidence>
<reference evidence="1 2" key="1">
    <citation type="submission" date="2016-10" db="EMBL/GenBank/DDBJ databases">
        <authorList>
            <person name="de Groot N.N."/>
        </authorList>
    </citation>
    <scope>NUCLEOTIDE SEQUENCE [LARGE SCALE GENOMIC DNA]</scope>
    <source>
        <strain evidence="1 2">DSM 23042</strain>
    </source>
</reference>
<accession>A0A1H9UIH9</accession>
<evidence type="ECO:0000313" key="2">
    <source>
        <dbReference type="Proteomes" id="UP000198885"/>
    </source>
</evidence>
<dbReference type="InterPro" id="IPR022444">
    <property type="entry name" value="Cofactor-bd_rpt"/>
</dbReference>
<gene>
    <name evidence="1" type="ORF">SAMN04490244_105301</name>
</gene>
<organism evidence="1 2">
    <name type="scientific">Tranquillimonas rosea</name>
    <dbReference type="NCBI Taxonomy" id="641238"/>
    <lineage>
        <taxon>Bacteria</taxon>
        <taxon>Pseudomonadati</taxon>
        <taxon>Pseudomonadota</taxon>
        <taxon>Alphaproteobacteria</taxon>
        <taxon>Rhodobacterales</taxon>
        <taxon>Roseobacteraceae</taxon>
        <taxon>Tranquillimonas</taxon>
    </lineage>
</organism>
<dbReference type="Proteomes" id="UP000198885">
    <property type="component" value="Unassembled WGS sequence"/>
</dbReference>
<name>A0A1H9UIH9_9RHOB</name>
<dbReference type="NCBIfam" id="TIGR03807">
    <property type="entry name" value="RR_fam_repeat"/>
    <property type="match status" value="1"/>
</dbReference>
<sequence>MVQTITIGSCVSVQGNVVRNLEDGRVTIQVGEQAYTGFPVRTPPQPTLAAV</sequence>
<protein>
    <submittedName>
        <fullName evidence="1">Putative cofactor-binding repeat-containing protein</fullName>
    </submittedName>
</protein>
<keyword evidence="2" id="KW-1185">Reference proteome</keyword>
<dbReference type="STRING" id="641238.SAMN04490244_105301"/>
<dbReference type="RefSeq" id="WP_092693313.1">
    <property type="nucleotide sequence ID" value="NZ_CBDDGO010000004.1"/>
</dbReference>
<dbReference type="AlphaFoldDB" id="A0A1H9UIH9"/>
<proteinExistence type="predicted"/>
<dbReference type="EMBL" id="FOGU01000005">
    <property type="protein sequence ID" value="SES09172.1"/>
    <property type="molecule type" value="Genomic_DNA"/>
</dbReference>